<protein>
    <submittedName>
        <fullName evidence="4">DUF86 domain-containing protein</fullName>
    </submittedName>
</protein>
<dbReference type="GO" id="GO:0016787">
    <property type="term" value="F:hydrolase activity"/>
    <property type="evidence" value="ECO:0007669"/>
    <property type="project" value="UniProtKB-KW"/>
</dbReference>
<keyword evidence="2" id="KW-0540">Nuclease</keyword>
<organism evidence="4 5">
    <name type="scientific">Agromyces kandeliae</name>
    <dbReference type="NCBI Taxonomy" id="2666141"/>
    <lineage>
        <taxon>Bacteria</taxon>
        <taxon>Bacillati</taxon>
        <taxon>Actinomycetota</taxon>
        <taxon>Actinomycetes</taxon>
        <taxon>Micrococcales</taxon>
        <taxon>Microbacteriaceae</taxon>
        <taxon>Agromyces</taxon>
    </lineage>
</organism>
<dbReference type="Proteomes" id="UP000476511">
    <property type="component" value="Unassembled WGS sequence"/>
</dbReference>
<name>A0A6L5R568_9MICO</name>
<dbReference type="EMBL" id="WKJD01000016">
    <property type="protein sequence ID" value="MRX44498.1"/>
    <property type="molecule type" value="Genomic_DNA"/>
</dbReference>
<dbReference type="RefSeq" id="WP_154346771.1">
    <property type="nucleotide sequence ID" value="NZ_WKJD01000016.1"/>
</dbReference>
<comment type="caution">
    <text evidence="4">The sequence shown here is derived from an EMBL/GenBank/DDBJ whole genome shotgun (WGS) entry which is preliminary data.</text>
</comment>
<accession>A0A6L5R568</accession>
<dbReference type="AlphaFoldDB" id="A0A6L5R568"/>
<evidence type="ECO:0000256" key="2">
    <source>
        <dbReference type="ARBA" id="ARBA00022722"/>
    </source>
</evidence>
<dbReference type="GO" id="GO:0004540">
    <property type="term" value="F:RNA nuclease activity"/>
    <property type="evidence" value="ECO:0007669"/>
    <property type="project" value="InterPro"/>
</dbReference>
<sequence>MRPADRIERWLDDLAATLETASALVARGRADFDRDPAIPLAFEALSNRVGDLAKRLVAADRSHFNDPLWSQAARNRDFVVHHYDRVDADALWVTVSRSFPELAELVGRIRA</sequence>
<evidence type="ECO:0000313" key="5">
    <source>
        <dbReference type="Proteomes" id="UP000476511"/>
    </source>
</evidence>
<gene>
    <name evidence="4" type="ORF">GJR97_12280</name>
</gene>
<keyword evidence="3" id="KW-0378">Hydrolase</keyword>
<dbReference type="Pfam" id="PF01934">
    <property type="entry name" value="HepT-like"/>
    <property type="match status" value="1"/>
</dbReference>
<evidence type="ECO:0000256" key="3">
    <source>
        <dbReference type="ARBA" id="ARBA00022801"/>
    </source>
</evidence>
<proteinExistence type="predicted"/>
<dbReference type="InterPro" id="IPR008201">
    <property type="entry name" value="HepT-like"/>
</dbReference>
<evidence type="ECO:0000256" key="1">
    <source>
        <dbReference type="ARBA" id="ARBA00022649"/>
    </source>
</evidence>
<reference evidence="4 5" key="1">
    <citation type="submission" date="2019-11" db="EMBL/GenBank/DDBJ databases">
        <title>Agromyces kandeliae sp. nov., isolated from mangrove soil.</title>
        <authorList>
            <person name="Wang R."/>
        </authorList>
    </citation>
    <scope>NUCLEOTIDE SEQUENCE [LARGE SCALE GENOMIC DNA]</scope>
    <source>
        <strain evidence="4 5">Q22</strain>
    </source>
</reference>
<evidence type="ECO:0000313" key="4">
    <source>
        <dbReference type="EMBL" id="MRX44498.1"/>
    </source>
</evidence>
<keyword evidence="1" id="KW-1277">Toxin-antitoxin system</keyword>
<dbReference type="GO" id="GO:0110001">
    <property type="term" value="C:toxin-antitoxin complex"/>
    <property type="evidence" value="ECO:0007669"/>
    <property type="project" value="InterPro"/>
</dbReference>
<keyword evidence="5" id="KW-1185">Reference proteome</keyword>